<gene>
    <name evidence="2" type="ORF">STSP1_00860</name>
</gene>
<dbReference type="EMBL" id="CP021023">
    <property type="protein sequence ID" value="ARN56478.1"/>
    <property type="molecule type" value="Genomic_DNA"/>
</dbReference>
<evidence type="ECO:0000256" key="1">
    <source>
        <dbReference type="SAM" id="MobiDB-lite"/>
    </source>
</evidence>
<proteinExistence type="predicted"/>
<dbReference type="KEGG" id="pbp:STSP1_00860"/>
<dbReference type="AlphaFoldDB" id="A0A1W6LL08"/>
<name>A0A1W6LL08_9BACT</name>
<keyword evidence="3" id="KW-1185">Reference proteome</keyword>
<reference evidence="3" key="1">
    <citation type="submission" date="2017-04" db="EMBL/GenBank/DDBJ databases">
        <title>Comparative genomics and description of representatives of a novel lineage of planctomycetes thriving in anoxic sediments.</title>
        <authorList>
            <person name="Spring S."/>
            <person name="Bunk B."/>
            <person name="Sproer C."/>
        </authorList>
    </citation>
    <scope>NUCLEOTIDE SEQUENCE [LARGE SCALE GENOMIC DNA]</scope>
    <source>
        <strain evidence="3">ST-PulAB-D4</strain>
    </source>
</reference>
<evidence type="ECO:0000313" key="2">
    <source>
        <dbReference type="EMBL" id="ARN56478.1"/>
    </source>
</evidence>
<dbReference type="STRING" id="1941349.STSP1_00860"/>
<accession>A0A1W6LL08</accession>
<feature type="region of interest" description="Disordered" evidence="1">
    <location>
        <begin position="48"/>
        <end position="70"/>
    </location>
</feature>
<dbReference type="Proteomes" id="UP000193334">
    <property type="component" value="Chromosome"/>
</dbReference>
<protein>
    <submittedName>
        <fullName evidence="2">Uncharacterized protein</fullName>
    </submittedName>
</protein>
<evidence type="ECO:0000313" key="3">
    <source>
        <dbReference type="Proteomes" id="UP000193334"/>
    </source>
</evidence>
<feature type="compositionally biased region" description="Basic and acidic residues" evidence="1">
    <location>
        <begin position="54"/>
        <end position="70"/>
    </location>
</feature>
<sequence length="70" mass="7625">MDYSQQKMDLSGIRIKGNVILVIKSITANDIQLWDVNNIFLLSLSAEGGEDSEDHGGGCDKDSGLWRGAE</sequence>
<organism evidence="2 3">
    <name type="scientific">Sedimentisphaera salicampi</name>
    <dbReference type="NCBI Taxonomy" id="1941349"/>
    <lineage>
        <taxon>Bacteria</taxon>
        <taxon>Pseudomonadati</taxon>
        <taxon>Planctomycetota</taxon>
        <taxon>Phycisphaerae</taxon>
        <taxon>Sedimentisphaerales</taxon>
        <taxon>Sedimentisphaeraceae</taxon>
        <taxon>Sedimentisphaera</taxon>
    </lineage>
</organism>